<dbReference type="GeneID" id="16796781"/>
<organism evidence="1 2">
    <name type="scientific">Cellulophaga phage phi38:1</name>
    <dbReference type="NCBI Taxonomy" id="1327977"/>
    <lineage>
        <taxon>Viruses</taxon>
        <taxon>Duplodnaviria</taxon>
        <taxon>Heunggongvirae</taxon>
        <taxon>Uroviricota</taxon>
        <taxon>Caudoviricetes</taxon>
        <taxon>Pervagoviridae</taxon>
        <taxon>Callevirus</taxon>
        <taxon>Callevirus phi38una</taxon>
    </lineage>
</organism>
<proteinExistence type="predicted"/>
<dbReference type="RefSeq" id="YP_008241440.1">
    <property type="nucleotide sequence ID" value="NC_021796.1"/>
</dbReference>
<evidence type="ECO:0000313" key="2">
    <source>
        <dbReference type="Proteomes" id="UP000014715"/>
    </source>
</evidence>
<dbReference type="EMBL" id="KC821614">
    <property type="protein sequence ID" value="AGO48089.1"/>
    <property type="molecule type" value="Genomic_DNA"/>
</dbReference>
<dbReference type="Proteomes" id="UP000014715">
    <property type="component" value="Segment"/>
</dbReference>
<evidence type="ECO:0000313" key="1">
    <source>
        <dbReference type="EMBL" id="AGO48089.1"/>
    </source>
</evidence>
<reference evidence="2" key="2">
    <citation type="submission" date="2013-03" db="EMBL/GenBank/DDBJ databases">
        <title>The Cellulophaga phages: a novel, diverse, and globally ubiquitous model system.</title>
        <authorList>
            <person name="Holmfeldt K."/>
            <person name="Solonenko N."/>
            <person name="Shah M."/>
            <person name="Corrier K."/>
            <person name="Riemann L."/>
            <person name="VerBerkmoes N.C."/>
            <person name="Sullivan M.B."/>
        </authorList>
    </citation>
    <scope>NUCLEOTIDE SEQUENCE [LARGE SCALE GENOMIC DNA]</scope>
</reference>
<gene>
    <name evidence="1" type="ORF">Phi38:1_gp059</name>
</gene>
<dbReference type="KEGG" id="vg:16796781"/>
<sequence>MCGIRCKKERWFCGWFAGRVGKVYHVNGCYYDSDILTELVIW</sequence>
<protein>
    <submittedName>
        <fullName evidence="1">Uncharacterized protein</fullName>
    </submittedName>
</protein>
<name>R9ZXW4_9CAUD</name>
<accession>R9ZXW4</accession>
<reference evidence="1 2" key="1">
    <citation type="journal article" date="2013" name="Proc. Natl. Acad. Sci. U.S.A.">
        <title>Twelve previously unknown phage genera are ubiquitous in global oceans.</title>
        <authorList>
            <person name="Holmfeldt K."/>
            <person name="Solonenko N."/>
            <person name="Shah M."/>
            <person name="Corrier K."/>
            <person name="Riemann L."/>
            <person name="Verberkmoes N.C."/>
            <person name="Sullivan M.B."/>
        </authorList>
    </citation>
    <scope>NUCLEOTIDE SEQUENCE [LARGE SCALE GENOMIC DNA]</scope>
    <source>
        <strain evidence="1">Phi38:1</strain>
    </source>
</reference>
<keyword evidence="2" id="KW-1185">Reference proteome</keyword>